<dbReference type="Gene3D" id="3.60.20.10">
    <property type="entry name" value="Glutamine Phosphoribosylpyrophosphate, subunit 1, domain 1"/>
    <property type="match status" value="1"/>
</dbReference>
<dbReference type="GO" id="GO:0005634">
    <property type="term" value="C:nucleus"/>
    <property type="evidence" value="ECO:0007669"/>
    <property type="project" value="UniProtKB-SubCell"/>
</dbReference>
<dbReference type="SUPFAM" id="SSF56235">
    <property type="entry name" value="N-terminal nucleophile aminohydrolases (Ntn hydrolases)"/>
    <property type="match status" value="1"/>
</dbReference>
<dbReference type="OrthoDB" id="37597at2759"/>
<dbReference type="GO" id="GO:0005737">
    <property type="term" value="C:cytoplasm"/>
    <property type="evidence" value="ECO:0007669"/>
    <property type="project" value="TreeGrafter"/>
</dbReference>
<dbReference type="HOGENOM" id="CLU_2346236_0_0_1"/>
<keyword evidence="6" id="KW-1185">Reference proteome</keyword>
<dbReference type="STRING" id="578461.R0KMM5"/>
<dbReference type="EMBL" id="KB910146">
    <property type="protein sequence ID" value="EOB11372.1"/>
    <property type="molecule type" value="Genomic_DNA"/>
</dbReference>
<keyword evidence="4" id="KW-0865">Zymogen</keyword>
<name>R0KMM5_NOSB1</name>
<dbReference type="PANTHER" id="PTHR32194:SF3">
    <property type="entry name" value="PROTEASOME SUBUNIT BETA"/>
    <property type="match status" value="1"/>
</dbReference>
<evidence type="ECO:0000256" key="2">
    <source>
        <dbReference type="ARBA" id="ARBA00022490"/>
    </source>
</evidence>
<dbReference type="InterPro" id="IPR029055">
    <property type="entry name" value="Ntn_hydrolases_N"/>
</dbReference>
<dbReference type="VEuPathDB" id="MicrosporidiaDB:NBO_1239gi001"/>
<dbReference type="InterPro" id="IPR016050">
    <property type="entry name" value="Proteasome_bsu_CS"/>
</dbReference>
<sequence length="109" mass="12141">MDFILRKDIAKIDKTQVESKILAQIKPFKGTTTLAFKFREGMLIAVDSRASAGSYIASQTVHKVIKVNKYLLGTMAGGAADCYYWEKLMGLKAKEYELMNNERISVSAA</sequence>
<dbReference type="PROSITE" id="PS00854">
    <property type="entry name" value="PROTEASOME_BETA_1"/>
    <property type="match status" value="1"/>
</dbReference>
<keyword evidence="3 5" id="KW-0647">Proteasome</keyword>
<feature type="non-terminal residue" evidence="5">
    <location>
        <position position="109"/>
    </location>
</feature>
<keyword evidence="2" id="KW-0963">Cytoplasm</keyword>
<dbReference type="InterPro" id="IPR023333">
    <property type="entry name" value="Proteasome_suB-type"/>
</dbReference>
<evidence type="ECO:0000256" key="1">
    <source>
        <dbReference type="ARBA" id="ARBA00004123"/>
    </source>
</evidence>
<dbReference type="PANTHER" id="PTHR32194">
    <property type="entry name" value="METALLOPROTEASE TLDD"/>
    <property type="match status" value="1"/>
</dbReference>
<reference evidence="5 6" key="1">
    <citation type="journal article" date="2013" name="BMC Genomics">
        <title>Comparative genomics of parasitic silkworm microsporidia reveal an association between genome expansion and host adaptation.</title>
        <authorList>
            <person name="Pan G."/>
            <person name="Xu J."/>
            <person name="Li T."/>
            <person name="Xia Q."/>
            <person name="Liu S.L."/>
            <person name="Zhang G."/>
            <person name="Li S."/>
            <person name="Li C."/>
            <person name="Liu H."/>
            <person name="Yang L."/>
            <person name="Liu T."/>
            <person name="Zhang X."/>
            <person name="Wu Z."/>
            <person name="Fan W."/>
            <person name="Dang X."/>
            <person name="Xiang H."/>
            <person name="Tao M."/>
            <person name="Li Y."/>
            <person name="Hu J."/>
            <person name="Li Z."/>
            <person name="Lin L."/>
            <person name="Luo J."/>
            <person name="Geng L."/>
            <person name="Wang L."/>
            <person name="Long M."/>
            <person name="Wan Y."/>
            <person name="He N."/>
            <person name="Zhang Z."/>
            <person name="Lu C."/>
            <person name="Keeling P.J."/>
            <person name="Wang J."/>
            <person name="Xiang Z."/>
            <person name="Zhou Z."/>
        </authorList>
    </citation>
    <scope>NUCLEOTIDE SEQUENCE [LARGE SCALE GENOMIC DNA]</scope>
    <source>
        <strain evidence="6">CQ1 / CVCC 102059</strain>
    </source>
</reference>
<protein>
    <submittedName>
        <fullName evidence="5">20S proteasome beta-type subunit component PRE2</fullName>
    </submittedName>
</protein>
<dbReference type="Pfam" id="PF00227">
    <property type="entry name" value="Proteasome"/>
    <property type="match status" value="1"/>
</dbReference>
<dbReference type="Proteomes" id="UP000016927">
    <property type="component" value="Unassembled WGS sequence"/>
</dbReference>
<evidence type="ECO:0000313" key="6">
    <source>
        <dbReference type="Proteomes" id="UP000016927"/>
    </source>
</evidence>
<evidence type="ECO:0000313" key="5">
    <source>
        <dbReference type="EMBL" id="EOB11372.1"/>
    </source>
</evidence>
<dbReference type="GO" id="GO:0051603">
    <property type="term" value="P:proteolysis involved in protein catabolic process"/>
    <property type="evidence" value="ECO:0007669"/>
    <property type="project" value="InterPro"/>
</dbReference>
<proteinExistence type="predicted"/>
<dbReference type="GO" id="GO:0019774">
    <property type="term" value="C:proteasome core complex, beta-subunit complex"/>
    <property type="evidence" value="ECO:0007669"/>
    <property type="project" value="UniProtKB-ARBA"/>
</dbReference>
<comment type="subcellular location">
    <subcellularLocation>
        <location evidence="1">Nucleus</location>
    </subcellularLocation>
</comment>
<dbReference type="InterPro" id="IPR001353">
    <property type="entry name" value="Proteasome_sua/b"/>
</dbReference>
<dbReference type="AlphaFoldDB" id="R0KMM5"/>
<gene>
    <name evidence="5" type="ORF">NBO_1239gi001</name>
</gene>
<organism evidence="5 6">
    <name type="scientific">Nosema bombycis (strain CQ1 / CVCC 102059)</name>
    <name type="common">Microsporidian parasite</name>
    <name type="synonym">Pebrine of silkworm</name>
    <dbReference type="NCBI Taxonomy" id="578461"/>
    <lineage>
        <taxon>Eukaryota</taxon>
        <taxon>Fungi</taxon>
        <taxon>Fungi incertae sedis</taxon>
        <taxon>Microsporidia</taxon>
        <taxon>Nosematidae</taxon>
        <taxon>Nosema</taxon>
    </lineage>
</organism>
<evidence type="ECO:0000256" key="4">
    <source>
        <dbReference type="ARBA" id="ARBA00023145"/>
    </source>
</evidence>
<evidence type="ECO:0000256" key="3">
    <source>
        <dbReference type="ARBA" id="ARBA00022942"/>
    </source>
</evidence>
<accession>R0KMM5</accession>